<accession>A0A2M9XY46</accession>
<dbReference type="Proteomes" id="UP000297891">
    <property type="component" value="Unassembled WGS sequence"/>
</dbReference>
<reference evidence="1" key="1">
    <citation type="journal article" date="2019" name="PLoS Negl. Trop. Dis.">
        <title>Revisiting the worldwide diversity of Leptospira species in the environment.</title>
        <authorList>
            <person name="Vincent A.T."/>
            <person name="Schiettekatte O."/>
            <person name="Bourhy P."/>
            <person name="Veyrier F.J."/>
            <person name="Picardeau M."/>
        </authorList>
    </citation>
    <scope>NUCLEOTIDE SEQUENCE [LARGE SCALE GENOMIC DNA]</scope>
    <source>
        <strain evidence="1">201800277</strain>
    </source>
</reference>
<keyword evidence="2" id="KW-1185">Reference proteome</keyword>
<dbReference type="EMBL" id="RQFP01000008">
    <property type="protein sequence ID" value="TGK92871.1"/>
    <property type="molecule type" value="Genomic_DNA"/>
</dbReference>
<dbReference type="OrthoDB" id="317675at2"/>
<evidence type="ECO:0000313" key="1">
    <source>
        <dbReference type="EMBL" id="TGK92871.1"/>
    </source>
</evidence>
<dbReference type="RefSeq" id="WP_100791882.1">
    <property type="nucleotide sequence ID" value="NZ_NPDQ01000008.1"/>
</dbReference>
<sequence>MDDTVYEERKTPAGFLVKVRLSKLTYVVFTDSGPEVPKGARNNSIVVNVPRVGFFGDDFDVSHFHLGELSFVNVKAGKLVIPYQHGFSNEIKTIYLGTGSLSDVLPVVIYHYKNKEELMAAWERGEQAQFLVVDEEIPRSDMVSFKIRYPSMNILVIKKRINTSAESQSPKTDESKDKGVVDYDKVRATDVAKNQNLNTYSENPVFLARIHLRAMELDKVKQLLLDFHLSSDDVMFIRTFLDVMIKNELKKPELDVVKNQLIAMNEAFRLAVLILEFRVEDFEKELDSGFSKEISNMIYALLAKEQETAQDLEHEIVLWEWKLRVRSQILKK</sequence>
<gene>
    <name evidence="1" type="ORF">EHQ30_11595</name>
</gene>
<organism evidence="1 2">
    <name type="scientific">Leptospira brenneri</name>
    <dbReference type="NCBI Taxonomy" id="2023182"/>
    <lineage>
        <taxon>Bacteria</taxon>
        <taxon>Pseudomonadati</taxon>
        <taxon>Spirochaetota</taxon>
        <taxon>Spirochaetia</taxon>
        <taxon>Leptospirales</taxon>
        <taxon>Leptospiraceae</taxon>
        <taxon>Leptospira</taxon>
    </lineage>
</organism>
<evidence type="ECO:0000313" key="2">
    <source>
        <dbReference type="Proteomes" id="UP000297891"/>
    </source>
</evidence>
<dbReference type="AlphaFoldDB" id="A0A2M9XY46"/>
<comment type="caution">
    <text evidence="1">The sequence shown here is derived from an EMBL/GenBank/DDBJ whole genome shotgun (WGS) entry which is preliminary data.</text>
</comment>
<proteinExistence type="predicted"/>
<protein>
    <submittedName>
        <fullName evidence="1">Uncharacterized protein</fullName>
    </submittedName>
</protein>
<name>A0A2M9XY46_9LEPT</name>